<evidence type="ECO:0008006" key="3">
    <source>
        <dbReference type="Google" id="ProtNLM"/>
    </source>
</evidence>
<protein>
    <recommendedName>
        <fullName evidence="3">HAT C-terminal dimerisation domain-containing protein</fullName>
    </recommendedName>
</protein>
<proteinExistence type="predicted"/>
<sequence length="326" mass="35688">MSVVETHSLTPPPAATSLTPLPAGCGSNDLISLAPPPVTACAASLALLHKLIELIGEAIGKAVEKCLLEWGITKVMTITVDNASSNDVGVQYLRKRLLRWKDGTVSEDVKCIMLSGLLMINNDSDKATQLYDIMMGTLTSLHEHYAALQSQNVSSVSENIDLTSKDFENYNDWNDVADYEFERNIGGQIVFDKKSDLDKYLMDDREPNIIGKSFDALGWWKKAIRLRFPSLMIIFSIRSYFKAVGVAGVETVNSIFLGLLGRCQVSAGAAVRVIYKVIGEGGGSGEGVRIREIMAEELVSDERVVTLFAGEKAAKERTTLHAVLWN</sequence>
<dbReference type="GO" id="GO:0090173">
    <property type="term" value="P:regulation of synaptonemal complex assembly"/>
    <property type="evidence" value="ECO:0007669"/>
    <property type="project" value="InterPro"/>
</dbReference>
<reference evidence="1" key="1">
    <citation type="journal article" date="2017" name="Nature">
        <title>The genome of Chenopodium quinoa.</title>
        <authorList>
            <person name="Jarvis D.E."/>
            <person name="Ho Y.S."/>
            <person name="Lightfoot D.J."/>
            <person name="Schmoeckel S.M."/>
            <person name="Li B."/>
            <person name="Borm T.J.A."/>
            <person name="Ohyanagi H."/>
            <person name="Mineta K."/>
            <person name="Michell C.T."/>
            <person name="Saber N."/>
            <person name="Kharbatia N.M."/>
            <person name="Rupper R.R."/>
            <person name="Sharp A.R."/>
            <person name="Dally N."/>
            <person name="Boughton B.A."/>
            <person name="Woo Y.H."/>
            <person name="Gao G."/>
            <person name="Schijlen E.G.W.M."/>
            <person name="Guo X."/>
            <person name="Momin A.A."/>
            <person name="Negrao S."/>
            <person name="Al-Babili S."/>
            <person name="Gehring C."/>
            <person name="Roessner U."/>
            <person name="Jung C."/>
            <person name="Murphy K."/>
            <person name="Arold S.T."/>
            <person name="Gojobori T."/>
            <person name="van der Linden C.G."/>
            <person name="van Loo E.N."/>
            <person name="Jellen E.N."/>
            <person name="Maughan P.J."/>
            <person name="Tester M."/>
        </authorList>
    </citation>
    <scope>NUCLEOTIDE SEQUENCE [LARGE SCALE GENOMIC DNA]</scope>
    <source>
        <strain evidence="1">cv. PI 614886</strain>
    </source>
</reference>
<keyword evidence="2" id="KW-1185">Reference proteome</keyword>
<dbReference type="EnsemblPlants" id="AUR62000419-RA">
    <property type="protein sequence ID" value="AUR62000419-RA:cds"/>
    <property type="gene ID" value="AUR62000419"/>
</dbReference>
<dbReference type="Proteomes" id="UP000596660">
    <property type="component" value="Unplaced"/>
</dbReference>
<reference evidence="1" key="2">
    <citation type="submission" date="2021-03" db="UniProtKB">
        <authorList>
            <consortium name="EnsemblPlants"/>
        </authorList>
    </citation>
    <scope>IDENTIFICATION</scope>
</reference>
<dbReference type="PANTHER" id="PTHR40375">
    <property type="entry name" value="SPORULATION-SPECIFIC PROTEIN 22"/>
    <property type="match status" value="1"/>
</dbReference>
<evidence type="ECO:0000313" key="2">
    <source>
        <dbReference type="Proteomes" id="UP000596660"/>
    </source>
</evidence>
<name>A0A803KN13_CHEQI</name>
<dbReference type="PANTHER" id="PTHR40375:SF2">
    <property type="entry name" value="SPORULATION-SPECIFIC PROTEIN 22"/>
    <property type="match status" value="1"/>
</dbReference>
<dbReference type="InterPro" id="IPR039057">
    <property type="entry name" value="Spo22/ZIP4"/>
</dbReference>
<organism evidence="1 2">
    <name type="scientific">Chenopodium quinoa</name>
    <name type="common">Quinoa</name>
    <dbReference type="NCBI Taxonomy" id="63459"/>
    <lineage>
        <taxon>Eukaryota</taxon>
        <taxon>Viridiplantae</taxon>
        <taxon>Streptophyta</taxon>
        <taxon>Embryophyta</taxon>
        <taxon>Tracheophyta</taxon>
        <taxon>Spermatophyta</taxon>
        <taxon>Magnoliopsida</taxon>
        <taxon>eudicotyledons</taxon>
        <taxon>Gunneridae</taxon>
        <taxon>Pentapetalae</taxon>
        <taxon>Caryophyllales</taxon>
        <taxon>Chenopodiaceae</taxon>
        <taxon>Chenopodioideae</taxon>
        <taxon>Atripliceae</taxon>
        <taxon>Chenopodium</taxon>
    </lineage>
</organism>
<dbReference type="AlphaFoldDB" id="A0A803KN13"/>
<accession>A0A803KN13</accession>
<dbReference type="Gramene" id="AUR62000419-RA">
    <property type="protein sequence ID" value="AUR62000419-RA:cds"/>
    <property type="gene ID" value="AUR62000419"/>
</dbReference>
<evidence type="ECO:0000313" key="1">
    <source>
        <dbReference type="EnsemblPlants" id="AUR62000419-RA:cds"/>
    </source>
</evidence>